<organism evidence="1">
    <name type="scientific">hydrothermal vent metagenome</name>
    <dbReference type="NCBI Taxonomy" id="652676"/>
    <lineage>
        <taxon>unclassified sequences</taxon>
        <taxon>metagenomes</taxon>
        <taxon>ecological metagenomes</taxon>
    </lineage>
</organism>
<gene>
    <name evidence="1" type="ORF">MNBD_GAMMA02-1625</name>
</gene>
<name>A0A3B0VSQ1_9ZZZZ</name>
<dbReference type="AlphaFoldDB" id="A0A3B0VSQ1"/>
<proteinExistence type="predicted"/>
<dbReference type="EMBL" id="UOFA01000300">
    <property type="protein sequence ID" value="VAW46698.1"/>
    <property type="molecule type" value="Genomic_DNA"/>
</dbReference>
<sequence length="110" mass="12772">MPLINEKVQRSSDDINRQFSNMVKDFSATQIYNMHEDNKDKRLFAQRINSVDVPDKLVPLTAKQVRAYLKESQQKCFDQIVENEDASEKATKSYQVSIQQFISITKRGKS</sequence>
<accession>A0A3B0VSQ1</accession>
<protein>
    <submittedName>
        <fullName evidence="1">Uncharacterized protein</fullName>
    </submittedName>
</protein>
<evidence type="ECO:0000313" key="1">
    <source>
        <dbReference type="EMBL" id="VAW46698.1"/>
    </source>
</evidence>
<reference evidence="1" key="1">
    <citation type="submission" date="2018-06" db="EMBL/GenBank/DDBJ databases">
        <authorList>
            <person name="Zhirakovskaya E."/>
        </authorList>
    </citation>
    <scope>NUCLEOTIDE SEQUENCE</scope>
</reference>